<organism evidence="1 2">
    <name type="scientific">Lipomyces orientalis</name>
    <dbReference type="NCBI Taxonomy" id="1233043"/>
    <lineage>
        <taxon>Eukaryota</taxon>
        <taxon>Fungi</taxon>
        <taxon>Dikarya</taxon>
        <taxon>Ascomycota</taxon>
        <taxon>Saccharomycotina</taxon>
        <taxon>Lipomycetes</taxon>
        <taxon>Lipomycetales</taxon>
        <taxon>Lipomycetaceae</taxon>
        <taxon>Lipomyces</taxon>
    </lineage>
</organism>
<accession>A0ACC3TKI3</accession>
<gene>
    <name evidence="1" type="ORF">V1517DRAFT_173511</name>
</gene>
<keyword evidence="2" id="KW-1185">Reference proteome</keyword>
<dbReference type="Proteomes" id="UP001489719">
    <property type="component" value="Unassembled WGS sequence"/>
</dbReference>
<proteinExistence type="predicted"/>
<evidence type="ECO:0000313" key="1">
    <source>
        <dbReference type="EMBL" id="KAK9321466.1"/>
    </source>
</evidence>
<name>A0ACC3TKI3_9ASCO</name>
<evidence type="ECO:0000313" key="2">
    <source>
        <dbReference type="Proteomes" id="UP001489719"/>
    </source>
</evidence>
<comment type="caution">
    <text evidence="1">The sequence shown here is derived from an EMBL/GenBank/DDBJ whole genome shotgun (WGS) entry which is preliminary data.</text>
</comment>
<dbReference type="EMBL" id="MU970098">
    <property type="protein sequence ID" value="KAK9321466.1"/>
    <property type="molecule type" value="Genomic_DNA"/>
</dbReference>
<sequence length="543" mass="57731">MTNTFGNEYFSDDTQRFLAALSSSDFLGDFSSLQNAAGGSGLNSDDPNPAMSPFSSVGYDGTELTQLPELLAGIPPPADIDQKPSPSSLLSGARPGSASTSSATSPTSPLNSVRLTTNTFGTPATSVSATSLRGVSTAPRSSSSSTSRETSPSMLYGGHPSAAAAGELEKRKVGDDISDDDLSETESKRRDTNTAEPEDGKKKPGRKLMTAEPSSKRKAQNRAAQRAFRERKEKHLRDLEARVAELENDAHSMTTENQFLKKQVDRLQTELKEYRKRQSLSSSAKSSPTAGHNYVTPFTFEFPLFGADPKFANQNPSAQKGQTKPGQAHPRSAGTSPMASVPFGHSMFSAYSPTSTIASSSSSPSLTATGAPASAKQSPACPIPKSNLYGNDEDDFCAQLSMACGTRDNPIPKAHSNSVLSPPAFENDLFAEYREPIFNTGDEEFNLPELTPDDMFDNLGDSNDAASGSGSSKDDDMVVPADNKPLMGCTALWDRISMHPKFGDLDIDGLCSELRTKAKCSESGVVVTEADLNAVLKKIDTSA</sequence>
<protein>
    <submittedName>
        <fullName evidence="1">Transcription factor PAP1-domain-containing protein</fullName>
    </submittedName>
</protein>
<reference evidence="2" key="1">
    <citation type="journal article" date="2024" name="Front. Bioeng. Biotechnol.">
        <title>Genome-scale model development and genomic sequencing of the oleaginous clade Lipomyces.</title>
        <authorList>
            <person name="Czajka J.J."/>
            <person name="Han Y."/>
            <person name="Kim J."/>
            <person name="Mondo S.J."/>
            <person name="Hofstad B.A."/>
            <person name="Robles A."/>
            <person name="Haridas S."/>
            <person name="Riley R."/>
            <person name="LaButti K."/>
            <person name="Pangilinan J."/>
            <person name="Andreopoulos W."/>
            <person name="Lipzen A."/>
            <person name="Yan J."/>
            <person name="Wang M."/>
            <person name="Ng V."/>
            <person name="Grigoriev I.V."/>
            <person name="Spatafora J.W."/>
            <person name="Magnuson J.K."/>
            <person name="Baker S.E."/>
            <person name="Pomraning K.R."/>
        </authorList>
    </citation>
    <scope>NUCLEOTIDE SEQUENCE [LARGE SCALE GENOMIC DNA]</scope>
    <source>
        <strain evidence="2">CBS 10300</strain>
    </source>
</reference>